<gene>
    <name evidence="2" type="ORF">GQ26_0460570</name>
</gene>
<evidence type="ECO:0000313" key="2">
    <source>
        <dbReference type="EMBL" id="KFX42331.1"/>
    </source>
</evidence>
<name>A0A093V6H8_TALMA</name>
<protein>
    <submittedName>
        <fullName evidence="2">Uncharacterized protein</fullName>
    </submittedName>
</protein>
<reference evidence="2" key="1">
    <citation type="journal article" date="2014" name="PLoS Genet.">
        <title>Signature Gene Expression Reveals Novel Clues to the Molecular Mechanisms of Dimorphic Transition in Penicillium marneffei.</title>
        <authorList>
            <person name="Yang E."/>
            <person name="Wang G."/>
            <person name="Cai J."/>
            <person name="Woo P.C."/>
            <person name="Lau S.K."/>
            <person name="Yuen K.-Y."/>
            <person name="Chow W.-N."/>
            <person name="Lin X."/>
        </authorList>
    </citation>
    <scope>NUCLEOTIDE SEQUENCE [LARGE SCALE GENOMIC DNA]</scope>
    <source>
        <strain evidence="2">PM1</strain>
    </source>
</reference>
<feature type="compositionally biased region" description="Low complexity" evidence="1">
    <location>
        <begin position="1"/>
        <end position="18"/>
    </location>
</feature>
<feature type="region of interest" description="Disordered" evidence="1">
    <location>
        <begin position="175"/>
        <end position="194"/>
    </location>
</feature>
<dbReference type="EMBL" id="JPOX01000046">
    <property type="protein sequence ID" value="KFX42331.1"/>
    <property type="molecule type" value="Genomic_DNA"/>
</dbReference>
<feature type="compositionally biased region" description="Polar residues" evidence="1">
    <location>
        <begin position="178"/>
        <end position="194"/>
    </location>
</feature>
<feature type="region of interest" description="Disordered" evidence="1">
    <location>
        <begin position="1"/>
        <end position="23"/>
    </location>
</feature>
<dbReference type="AlphaFoldDB" id="A0A093V6H8"/>
<accession>A0A093V6H8</accession>
<evidence type="ECO:0000256" key="1">
    <source>
        <dbReference type="SAM" id="MobiDB-lite"/>
    </source>
</evidence>
<proteinExistence type="predicted"/>
<feature type="region of interest" description="Disordered" evidence="1">
    <location>
        <begin position="219"/>
        <end position="274"/>
    </location>
</feature>
<sequence length="570" mass="63636">MATTVYETTTSTVSRISTTPPPETTSGIVRTWFYHRNATTTKGTLVTVTSIQPVVCPSEWLTALTTTVRQSVRVTCCPRWVVFLFLLKEGRADPYVDLNYEANCQSAVAPGQTLIYWDSKSGYITTSYSTAVSVAAVAVKGWNSIVEAPATTTSAPLSSSPSSFSSFFTFSTTSLSTGSPNTIGNTTEPSGVSHSSGLRALMGVGIIFFLRRQRQERNVDVTSGTGEVKTKASDLKSGQYVNVPQNPGHRLSELPTSSNTPELYTDYSPHSPREDDAEIHELHLILNYTSSGAKHRLLFACRQLNTPVAPKLYSDVTLNVREEDQKSLDSHIAGLFRTIRDDQTLALYVRELNIKGYKLREVEAGYIPTSDDDKEDTTQQTHQPVRKKLEYPFWSENGFLPVIYQNCLKKLKKIDLGIKFPSFPTGRYGEAWENMQGSNSIDMNQLRNLMSLPLIESITCVASDGETGGDERQEVEMVSMPLAQNLTSIKFLRSKLALPAPGKILSATPNLRQLEYDFWIDRKLDEEPAQYYDCEQLDNALQPVRNILERLRLSVLYHGDHTVMYPNDWT</sequence>
<organism evidence="2">
    <name type="scientific">Talaromyces marneffei PM1</name>
    <dbReference type="NCBI Taxonomy" id="1077442"/>
    <lineage>
        <taxon>Eukaryota</taxon>
        <taxon>Fungi</taxon>
        <taxon>Dikarya</taxon>
        <taxon>Ascomycota</taxon>
        <taxon>Pezizomycotina</taxon>
        <taxon>Eurotiomycetes</taxon>
        <taxon>Eurotiomycetidae</taxon>
        <taxon>Eurotiales</taxon>
        <taxon>Trichocomaceae</taxon>
        <taxon>Talaromyces</taxon>
        <taxon>Talaromyces sect. Talaromyces</taxon>
    </lineage>
</organism>
<comment type="caution">
    <text evidence="2">The sequence shown here is derived from an EMBL/GenBank/DDBJ whole genome shotgun (WGS) entry which is preliminary data.</text>
</comment>